<comment type="similarity">
    <text evidence="1">Belongs to the PNP/UDP phosphorylase family. Futalosine hydrolase subfamily.</text>
</comment>
<comment type="function">
    <text evidence="1">Catalyzes the hydrolysis of futalosine (FL) to dehypoxanthine futalosine (DHFL) and hypoxanthine, a step in the biosynthesis of menaquinone (MK, vitamin K2).</text>
</comment>
<dbReference type="EMBL" id="JBBVGT010000002">
    <property type="protein sequence ID" value="MFB5945508.1"/>
    <property type="molecule type" value="Genomic_DNA"/>
</dbReference>
<comment type="catalytic activity">
    <reaction evidence="1">
        <text>futalosine + H2O = dehypoxanthine futalosine + hypoxanthine</text>
        <dbReference type="Rhea" id="RHEA:25904"/>
        <dbReference type="ChEBI" id="CHEBI:15377"/>
        <dbReference type="ChEBI" id="CHEBI:17368"/>
        <dbReference type="ChEBI" id="CHEBI:58863"/>
        <dbReference type="ChEBI" id="CHEBI:58864"/>
        <dbReference type="EC" id="3.2.2.26"/>
    </reaction>
</comment>
<dbReference type="InterPro" id="IPR019963">
    <property type="entry name" value="FL_hydrolase_MqnB"/>
</dbReference>
<protein>
    <recommendedName>
        <fullName evidence="1 2">Futalosine hydrolase</fullName>
        <shortName evidence="1">FL hydrolase</shortName>
        <ecNumber evidence="1 2">3.2.2.26</ecNumber>
    </recommendedName>
    <alternativeName>
        <fullName evidence="1">Futalosine nucleosidase</fullName>
    </alternativeName>
    <alternativeName>
        <fullName evidence="1">Menaquinone biosynthetic enzyme MqnB</fullName>
    </alternativeName>
</protein>
<keyword evidence="1 4" id="KW-0378">Hydrolase</keyword>
<comment type="pathway">
    <text evidence="1">Quinol/quinone metabolism; menaquinone biosynthesis.</text>
</comment>
<dbReference type="SUPFAM" id="SSF53167">
    <property type="entry name" value="Purine and uridine phosphorylases"/>
    <property type="match status" value="1"/>
</dbReference>
<keyword evidence="1" id="KW-0474">Menaquinone biosynthesis</keyword>
<keyword evidence="5" id="KW-1185">Reference proteome</keyword>
<evidence type="ECO:0000259" key="3">
    <source>
        <dbReference type="Pfam" id="PF01048"/>
    </source>
</evidence>
<comment type="caution">
    <text evidence="4">The sequence shown here is derived from an EMBL/GenBank/DDBJ whole genome shotgun (WGS) entry which is preliminary data.</text>
</comment>
<sequence>MKILIVAATEFEVSAYHSKIKDDKLPVDIIITGAGMVPTAFKLGQHFATAAYTYDLIINVGIAGSFRRDIRLGAVVRINKDQFSELGAEDGDDFLTFEDIGLGESQYVDKLPETFERYSSISKLESFKGVTVNTVHGNSKSIETFTSRVDADLESMEGAAVFYVANALNIPVLQVRSISNYVETRNRDSWDVRLAITNLNNWLLNLTKDIYD</sequence>
<dbReference type="Pfam" id="PF01048">
    <property type="entry name" value="PNP_UDP_1"/>
    <property type="match status" value="1"/>
</dbReference>
<keyword evidence="4" id="KW-0326">Glycosidase</keyword>
<dbReference type="PANTHER" id="PTHR46832">
    <property type="entry name" value="5'-METHYLTHIOADENOSINE/S-ADENOSYLHOMOCYSTEINE NUCLEOSIDASE"/>
    <property type="match status" value="1"/>
</dbReference>
<dbReference type="Proteomes" id="UP001580928">
    <property type="component" value="Unassembled WGS sequence"/>
</dbReference>
<name>A0ABV5CD75_9SPHI</name>
<evidence type="ECO:0000313" key="4">
    <source>
        <dbReference type="EMBL" id="MFB5945508.1"/>
    </source>
</evidence>
<organism evidence="4 5">
    <name type="scientific">Albibacterium profundi</name>
    <dbReference type="NCBI Taxonomy" id="3134906"/>
    <lineage>
        <taxon>Bacteria</taxon>
        <taxon>Pseudomonadati</taxon>
        <taxon>Bacteroidota</taxon>
        <taxon>Sphingobacteriia</taxon>
        <taxon>Sphingobacteriales</taxon>
        <taxon>Sphingobacteriaceae</taxon>
        <taxon>Albibacterium</taxon>
    </lineage>
</organism>
<dbReference type="RefSeq" id="WP_375557045.1">
    <property type="nucleotide sequence ID" value="NZ_JBBVGT010000002.1"/>
</dbReference>
<dbReference type="NCBIfam" id="TIGR03664">
    <property type="entry name" value="fut_nucase"/>
    <property type="match status" value="1"/>
</dbReference>
<dbReference type="EC" id="3.2.2.26" evidence="1 2"/>
<dbReference type="PANTHER" id="PTHR46832:SF2">
    <property type="entry name" value="FUTALOSINE HYDROLASE"/>
    <property type="match status" value="1"/>
</dbReference>
<dbReference type="Gene3D" id="3.40.50.1580">
    <property type="entry name" value="Nucleoside phosphorylase domain"/>
    <property type="match status" value="1"/>
</dbReference>
<evidence type="ECO:0000313" key="5">
    <source>
        <dbReference type="Proteomes" id="UP001580928"/>
    </source>
</evidence>
<dbReference type="InterPro" id="IPR000845">
    <property type="entry name" value="Nucleoside_phosphorylase_d"/>
</dbReference>
<proteinExistence type="inferred from homology"/>
<dbReference type="HAMAP" id="MF_00991">
    <property type="entry name" value="MqnB"/>
    <property type="match status" value="1"/>
</dbReference>
<reference evidence="4 5" key="1">
    <citation type="submission" date="2024-04" db="EMBL/GenBank/DDBJ databases">
        <title>Albibacterium profundi sp. nov., isolated from sediment of the Challenger Deep of Mariana Trench.</title>
        <authorList>
            <person name="Wang Y."/>
        </authorList>
    </citation>
    <scope>NUCLEOTIDE SEQUENCE [LARGE SCALE GENOMIC DNA]</scope>
    <source>
        <strain evidence="4 5">RHL897</strain>
    </source>
</reference>
<feature type="domain" description="Nucleoside phosphorylase" evidence="3">
    <location>
        <begin position="24"/>
        <end position="201"/>
    </location>
</feature>
<gene>
    <name evidence="1 4" type="primary">mqnB</name>
    <name evidence="4" type="ORF">WKR92_06665</name>
</gene>
<evidence type="ECO:0000256" key="1">
    <source>
        <dbReference type="HAMAP-Rule" id="MF_00991"/>
    </source>
</evidence>
<evidence type="ECO:0000256" key="2">
    <source>
        <dbReference type="NCBIfam" id="TIGR03664"/>
    </source>
</evidence>
<accession>A0ABV5CD75</accession>
<dbReference type="InterPro" id="IPR035994">
    <property type="entry name" value="Nucleoside_phosphorylase_sf"/>
</dbReference>
<dbReference type="GO" id="GO:0016798">
    <property type="term" value="F:hydrolase activity, acting on glycosyl bonds"/>
    <property type="evidence" value="ECO:0007669"/>
    <property type="project" value="UniProtKB-KW"/>
</dbReference>